<proteinExistence type="predicted"/>
<gene>
    <name evidence="2" type="ORF">CYMTET_27679</name>
</gene>
<dbReference type="InterPro" id="IPR029063">
    <property type="entry name" value="SAM-dependent_MTases_sf"/>
</dbReference>
<comment type="caution">
    <text evidence="2">The sequence shown here is derived from an EMBL/GenBank/DDBJ whole genome shotgun (WGS) entry which is preliminary data.</text>
</comment>
<name>A0AAE0FPJ6_9CHLO</name>
<sequence>MASTRRWTSMLKNETSTDYTVERWTITSKNRQIDASNTLILTIFADDPNSDEQDTIVELPQFNSKSAGNKDLFVAMNFPSTPEGEIYILGSRRVQSELLTVAPVKVSTAQFDKGRALPVASNREAHYNNVVSKGQDQNITSDKILWSFLNHCWRYSLEPEFWAMTRPVGRSARPDLELPEEELEFLKTQPDAQGRSDFEREVDEAMQAAGGSRAGTGAGAGVNFSGVKTPAEARQQAEQEVHGWHARLKVEHKKMSEDEKSELCRLIEQEHRWPAPMEVDEDSAKYGSSFKCPIMSCYHARGYEQCREQERGWVNELKSQFKRNPWSLKNAGLVNVDGVEKRGDFSYTKWAEGKAYKNKVFGHQHSFQATLECHEEDPEQKAFEYFETKIYIGLTPDMIRFLGDHQNTVDMAVKGRTNTDLMKGIRTTLQEKHGVLYQLYKESLVKEFVDIQPDTDETHGHWLSTGLVANMAKYEGHLGFTMPDVTKLPRGFSYLDEDMDEYIRDEQAILDHMRDVEDWWPVMDHLDAKAQLAVKTKAFSKHQVTPDLHNKYASQWHVANFRQKTYDLCVKIMNAYANAELKGMSKITESKSKARKRKSTASTAEAGPAKKKGNKGVSNRQVDTEMVDRSKAMAADKAGAGILQEEVAARQGPPPMAMTFWIALQGFAGDLEFNKLDQFLNEILNKDMSLNEGQAVISQFKKERQVQKFLVSAMGVETWEEVKTALTPYWTSQEKIEGLIGCLTVQKGGARRGAVSIPLQIIRYVENAKEHINQSNQPDNLSRLNLQSVTVKVNKKLSLPAPTAGEDEAVPQEDISEEEPTHEQVTVKPQWKVEQADINEGGLKTIPKLNYTGCILDCVYAMDKEKSPKAFTKEGLQRFLEDFNSKTTAPAWSFTIFCGFAQQNDFLEVIDGFCSGRAERFFWKKENCHMNPNKKVRYNNLEVGVTGFHMKAKEADPEIEAVNRPDWMCAFDLRDKDAERLSRANLILGYPVVLQLYKRDGKTVNPHQKPQALLQELIQVHMMGEDPTACGEDLHPRNWILDACCGSGSTAMAALRCGMNVIAFDNDPYMVSNTNMRLNNFEQEHDGATETITNAQAAQAVEDPGSSEAAPVPE</sequence>
<evidence type="ECO:0000313" key="2">
    <source>
        <dbReference type="EMBL" id="KAK3263515.1"/>
    </source>
</evidence>
<dbReference type="AlphaFoldDB" id="A0AAE0FPJ6"/>
<feature type="compositionally biased region" description="Acidic residues" evidence="1">
    <location>
        <begin position="805"/>
        <end position="820"/>
    </location>
</feature>
<evidence type="ECO:0000256" key="1">
    <source>
        <dbReference type="SAM" id="MobiDB-lite"/>
    </source>
</evidence>
<feature type="region of interest" description="Disordered" evidence="1">
    <location>
        <begin position="587"/>
        <end position="622"/>
    </location>
</feature>
<organism evidence="2 3">
    <name type="scientific">Cymbomonas tetramitiformis</name>
    <dbReference type="NCBI Taxonomy" id="36881"/>
    <lineage>
        <taxon>Eukaryota</taxon>
        <taxon>Viridiplantae</taxon>
        <taxon>Chlorophyta</taxon>
        <taxon>Pyramimonadophyceae</taxon>
        <taxon>Pyramimonadales</taxon>
        <taxon>Pyramimonadaceae</taxon>
        <taxon>Cymbomonas</taxon>
    </lineage>
</organism>
<accession>A0AAE0FPJ6</accession>
<dbReference type="Gene3D" id="3.40.50.150">
    <property type="entry name" value="Vaccinia Virus protein VP39"/>
    <property type="match status" value="1"/>
</dbReference>
<protein>
    <recommendedName>
        <fullName evidence="4">DNA methylase N-4/N-6 domain-containing protein</fullName>
    </recommendedName>
</protein>
<feature type="region of interest" description="Disordered" evidence="1">
    <location>
        <begin position="800"/>
        <end position="825"/>
    </location>
</feature>
<dbReference type="Proteomes" id="UP001190700">
    <property type="component" value="Unassembled WGS sequence"/>
</dbReference>
<dbReference type="EMBL" id="LGRX02015330">
    <property type="protein sequence ID" value="KAK3263515.1"/>
    <property type="molecule type" value="Genomic_DNA"/>
</dbReference>
<evidence type="ECO:0000313" key="3">
    <source>
        <dbReference type="Proteomes" id="UP001190700"/>
    </source>
</evidence>
<dbReference type="SUPFAM" id="SSF53335">
    <property type="entry name" value="S-adenosyl-L-methionine-dependent methyltransferases"/>
    <property type="match status" value="1"/>
</dbReference>
<keyword evidence="3" id="KW-1185">Reference proteome</keyword>
<reference evidence="2 3" key="1">
    <citation type="journal article" date="2015" name="Genome Biol. Evol.">
        <title>Comparative Genomics of a Bacterivorous Green Alga Reveals Evolutionary Causalities and Consequences of Phago-Mixotrophic Mode of Nutrition.</title>
        <authorList>
            <person name="Burns J.A."/>
            <person name="Paasch A."/>
            <person name="Narechania A."/>
            <person name="Kim E."/>
        </authorList>
    </citation>
    <scope>NUCLEOTIDE SEQUENCE [LARGE SCALE GENOMIC DNA]</scope>
    <source>
        <strain evidence="2 3">PLY_AMNH</strain>
    </source>
</reference>
<evidence type="ECO:0008006" key="4">
    <source>
        <dbReference type="Google" id="ProtNLM"/>
    </source>
</evidence>